<dbReference type="PRINTS" id="PR00821">
    <property type="entry name" value="TAGLIPASE"/>
</dbReference>
<dbReference type="InterPro" id="IPR013818">
    <property type="entry name" value="Lipase"/>
</dbReference>
<comment type="subcellular location">
    <subcellularLocation>
        <location evidence="1">Secreted</location>
    </subcellularLocation>
</comment>
<name>A0ABN8BGG5_CHISP</name>
<evidence type="ECO:0000313" key="8">
    <source>
        <dbReference type="Proteomes" id="UP001153292"/>
    </source>
</evidence>
<proteinExistence type="inferred from homology"/>
<dbReference type="PANTHER" id="PTHR11610:SF37">
    <property type="entry name" value="GH01208P"/>
    <property type="match status" value="1"/>
</dbReference>
<keyword evidence="3" id="KW-0964">Secreted</keyword>
<protein>
    <recommendedName>
        <fullName evidence="6">Lipase domain-containing protein</fullName>
    </recommendedName>
</protein>
<keyword evidence="8" id="KW-1185">Reference proteome</keyword>
<evidence type="ECO:0000256" key="2">
    <source>
        <dbReference type="ARBA" id="ARBA00010701"/>
    </source>
</evidence>
<dbReference type="Proteomes" id="UP001153292">
    <property type="component" value="Chromosome 7"/>
</dbReference>
<evidence type="ECO:0000256" key="5">
    <source>
        <dbReference type="SAM" id="SignalP"/>
    </source>
</evidence>
<dbReference type="InterPro" id="IPR029058">
    <property type="entry name" value="AB_hydrolase_fold"/>
</dbReference>
<evidence type="ECO:0000313" key="7">
    <source>
        <dbReference type="EMBL" id="CAH0407098.1"/>
    </source>
</evidence>
<accession>A0ABN8BGG5</accession>
<dbReference type="SUPFAM" id="SSF53474">
    <property type="entry name" value="alpha/beta-Hydrolases"/>
    <property type="match status" value="1"/>
</dbReference>
<keyword evidence="5" id="KW-0732">Signal</keyword>
<evidence type="ECO:0000256" key="4">
    <source>
        <dbReference type="RuleBase" id="RU004262"/>
    </source>
</evidence>
<feature type="domain" description="Lipase" evidence="6">
    <location>
        <begin position="41"/>
        <end position="313"/>
    </location>
</feature>
<feature type="signal peptide" evidence="5">
    <location>
        <begin position="1"/>
        <end position="21"/>
    </location>
</feature>
<reference evidence="7" key="1">
    <citation type="submission" date="2021-12" db="EMBL/GenBank/DDBJ databases">
        <authorList>
            <person name="King R."/>
        </authorList>
    </citation>
    <scope>NUCLEOTIDE SEQUENCE</scope>
</reference>
<organism evidence="7 8">
    <name type="scientific">Chilo suppressalis</name>
    <name type="common">Asiatic rice borer moth</name>
    <dbReference type="NCBI Taxonomy" id="168631"/>
    <lineage>
        <taxon>Eukaryota</taxon>
        <taxon>Metazoa</taxon>
        <taxon>Ecdysozoa</taxon>
        <taxon>Arthropoda</taxon>
        <taxon>Hexapoda</taxon>
        <taxon>Insecta</taxon>
        <taxon>Pterygota</taxon>
        <taxon>Neoptera</taxon>
        <taxon>Endopterygota</taxon>
        <taxon>Lepidoptera</taxon>
        <taxon>Glossata</taxon>
        <taxon>Ditrysia</taxon>
        <taxon>Pyraloidea</taxon>
        <taxon>Crambidae</taxon>
        <taxon>Crambinae</taxon>
        <taxon>Chilo</taxon>
    </lineage>
</organism>
<comment type="similarity">
    <text evidence="2 4">Belongs to the AB hydrolase superfamily. Lipase family.</text>
</comment>
<feature type="chain" id="PRO_5045705277" description="Lipase domain-containing protein" evidence="5">
    <location>
        <begin position="22"/>
        <end position="343"/>
    </location>
</feature>
<dbReference type="InterPro" id="IPR000734">
    <property type="entry name" value="TAG_lipase"/>
</dbReference>
<gene>
    <name evidence="7" type="ORF">CHILSU_LOCUS10496</name>
</gene>
<dbReference type="Pfam" id="PF00151">
    <property type="entry name" value="Lipase"/>
    <property type="match status" value="1"/>
</dbReference>
<dbReference type="PANTHER" id="PTHR11610">
    <property type="entry name" value="LIPASE"/>
    <property type="match status" value="1"/>
</dbReference>
<sequence length="343" mass="36838">MQTFILTATVLILFALKWSDAAYLRCYKGSPDRYLTTPLNTPPSVSSSCIDVNLPTVIYTFGYRGKVAGPATTAVIGAYLATRKRNVILLDWEDEARSGALGLPLGYMLNAVPNAKRIGVELGNSLVKMAQGGVNLTHVHLVGHSLGAHIMGYAGKRARENGYVVSRITGLDPARALFEGSLALGSGLDRTCARFVDIIHSDPGGYGTSAATGTVDFWPNYAGSGSTQPGCPNGDFDMFSPEDLCSHDRAWRYFVEAVSSPTAFPAVSATDSAAWAAGAGATARTDNFVYMGDLTNTRARGNFFLTTNSSPRFGKGKEGLKADDNQARRRRNSTLTRLLKYLR</sequence>
<dbReference type="EMBL" id="OU963900">
    <property type="protein sequence ID" value="CAH0407098.1"/>
    <property type="molecule type" value="Genomic_DNA"/>
</dbReference>
<evidence type="ECO:0000256" key="3">
    <source>
        <dbReference type="ARBA" id="ARBA00022525"/>
    </source>
</evidence>
<dbReference type="Gene3D" id="3.40.50.1820">
    <property type="entry name" value="alpha/beta hydrolase"/>
    <property type="match status" value="1"/>
</dbReference>
<evidence type="ECO:0000259" key="6">
    <source>
        <dbReference type="Pfam" id="PF00151"/>
    </source>
</evidence>
<evidence type="ECO:0000256" key="1">
    <source>
        <dbReference type="ARBA" id="ARBA00004613"/>
    </source>
</evidence>